<dbReference type="AlphaFoldDB" id="A0A6L9VWI8"/>
<accession>A0A6L9VWI8</accession>
<dbReference type="PROSITE" id="PS00211">
    <property type="entry name" value="ABC_TRANSPORTER_1"/>
    <property type="match status" value="1"/>
</dbReference>
<organism evidence="10 11">
    <name type="scientific">Blastococcus saxobsidens</name>
    <dbReference type="NCBI Taxonomy" id="138336"/>
    <lineage>
        <taxon>Bacteria</taxon>
        <taxon>Bacillati</taxon>
        <taxon>Actinomycetota</taxon>
        <taxon>Actinomycetes</taxon>
        <taxon>Geodermatophilales</taxon>
        <taxon>Geodermatophilaceae</taxon>
        <taxon>Blastococcus</taxon>
    </lineage>
</organism>
<dbReference type="CDD" id="cd03257">
    <property type="entry name" value="ABC_NikE_OppD_transporters"/>
    <property type="match status" value="1"/>
</dbReference>
<evidence type="ECO:0000256" key="3">
    <source>
        <dbReference type="ARBA" id="ARBA00022448"/>
    </source>
</evidence>
<sequence length="377" mass="39146">MGARSGAPRGSEPASAVTAGTAPVLEVEDLRVRLRTPRGPADVVNGLSYTVGPGETVAVVGESGSGKSVSVLALLGLLPARVATVTGRAVLQGEDLLTMKPERLRQVRGPGAGMVFQDPMTSLNPVLTVGRQLVEGIRAHGDVSKEAARSRAADLLGEVGLPDPKGALDRYPHELSGGMRQRVVIAIALSNSPALLIADEATTALDVTVQAQIIDLIENLQADRGTGVIWITHDLGVVAGIADRVLVMYGGRCVEDGTVDDVLERPAHPYTRGLLGALPDLARPAVDGVVPDLATVPGTPPAPTDLPEGCVFWPRCPVRGDARCEHEQPPLVQIQGLDRHFGPSGLPHRAATWCTEPTSDTGLPASGTGSTALGGDR</sequence>
<name>A0A6L9VWI8_9ACTN</name>
<dbReference type="InterPro" id="IPR003439">
    <property type="entry name" value="ABC_transporter-like_ATP-bd"/>
</dbReference>
<proteinExistence type="inferred from homology"/>
<dbReference type="InterPro" id="IPR050388">
    <property type="entry name" value="ABC_Ni/Peptide_Import"/>
</dbReference>
<keyword evidence="3" id="KW-0813">Transport</keyword>
<dbReference type="GO" id="GO:0005886">
    <property type="term" value="C:plasma membrane"/>
    <property type="evidence" value="ECO:0007669"/>
    <property type="project" value="UniProtKB-SubCell"/>
</dbReference>
<evidence type="ECO:0000256" key="8">
    <source>
        <dbReference type="SAM" id="MobiDB-lite"/>
    </source>
</evidence>
<dbReference type="Proteomes" id="UP000479241">
    <property type="component" value="Unassembled WGS sequence"/>
</dbReference>
<dbReference type="PROSITE" id="PS50893">
    <property type="entry name" value="ABC_TRANSPORTER_2"/>
    <property type="match status" value="1"/>
</dbReference>
<dbReference type="FunFam" id="3.40.50.300:FF:000016">
    <property type="entry name" value="Oligopeptide ABC transporter ATP-binding component"/>
    <property type="match status" value="1"/>
</dbReference>
<comment type="subcellular location">
    <subcellularLocation>
        <location evidence="1">Cell membrane</location>
        <topology evidence="1">Peripheral membrane protein</topology>
    </subcellularLocation>
</comment>
<keyword evidence="5" id="KW-0547">Nucleotide-binding</keyword>
<evidence type="ECO:0000256" key="4">
    <source>
        <dbReference type="ARBA" id="ARBA00022475"/>
    </source>
</evidence>
<gene>
    <name evidence="10" type="ORF">GCU60_00275</name>
</gene>
<protein>
    <submittedName>
        <fullName evidence="10">ABC transporter ATP-binding protein</fullName>
    </submittedName>
</protein>
<dbReference type="InterPro" id="IPR013563">
    <property type="entry name" value="Oligopep_ABC_C"/>
</dbReference>
<keyword evidence="6 10" id="KW-0067">ATP-binding</keyword>
<dbReference type="GO" id="GO:0005524">
    <property type="term" value="F:ATP binding"/>
    <property type="evidence" value="ECO:0007669"/>
    <property type="project" value="UniProtKB-KW"/>
</dbReference>
<dbReference type="Gene3D" id="3.40.50.300">
    <property type="entry name" value="P-loop containing nucleotide triphosphate hydrolases"/>
    <property type="match status" value="1"/>
</dbReference>
<dbReference type="SMART" id="SM00382">
    <property type="entry name" value="AAA"/>
    <property type="match status" value="1"/>
</dbReference>
<dbReference type="InterPro" id="IPR027417">
    <property type="entry name" value="P-loop_NTPase"/>
</dbReference>
<feature type="domain" description="ABC transporter" evidence="9">
    <location>
        <begin position="25"/>
        <end position="275"/>
    </location>
</feature>
<evidence type="ECO:0000256" key="1">
    <source>
        <dbReference type="ARBA" id="ARBA00004202"/>
    </source>
</evidence>
<evidence type="ECO:0000256" key="2">
    <source>
        <dbReference type="ARBA" id="ARBA00005417"/>
    </source>
</evidence>
<evidence type="ECO:0000256" key="5">
    <source>
        <dbReference type="ARBA" id="ARBA00022741"/>
    </source>
</evidence>
<dbReference type="InterPro" id="IPR003593">
    <property type="entry name" value="AAA+_ATPase"/>
</dbReference>
<evidence type="ECO:0000256" key="7">
    <source>
        <dbReference type="ARBA" id="ARBA00023136"/>
    </source>
</evidence>
<feature type="region of interest" description="Disordered" evidence="8">
    <location>
        <begin position="1"/>
        <end position="20"/>
    </location>
</feature>
<dbReference type="Pfam" id="PF08352">
    <property type="entry name" value="oligo_HPY"/>
    <property type="match status" value="1"/>
</dbReference>
<dbReference type="Pfam" id="PF00005">
    <property type="entry name" value="ABC_tran"/>
    <property type="match status" value="1"/>
</dbReference>
<dbReference type="InterPro" id="IPR017871">
    <property type="entry name" value="ABC_transporter-like_CS"/>
</dbReference>
<feature type="region of interest" description="Disordered" evidence="8">
    <location>
        <begin position="355"/>
        <end position="377"/>
    </location>
</feature>
<dbReference type="PANTHER" id="PTHR43297:SF2">
    <property type="entry name" value="DIPEPTIDE TRANSPORT ATP-BINDING PROTEIN DPPD"/>
    <property type="match status" value="1"/>
</dbReference>
<evidence type="ECO:0000259" key="9">
    <source>
        <dbReference type="PROSITE" id="PS50893"/>
    </source>
</evidence>
<evidence type="ECO:0000313" key="11">
    <source>
        <dbReference type="Proteomes" id="UP000479241"/>
    </source>
</evidence>
<dbReference type="SUPFAM" id="SSF52540">
    <property type="entry name" value="P-loop containing nucleoside triphosphate hydrolases"/>
    <property type="match status" value="1"/>
</dbReference>
<comment type="caution">
    <text evidence="10">The sequence shown here is derived from an EMBL/GenBank/DDBJ whole genome shotgun (WGS) entry which is preliminary data.</text>
</comment>
<dbReference type="GO" id="GO:0015833">
    <property type="term" value="P:peptide transport"/>
    <property type="evidence" value="ECO:0007669"/>
    <property type="project" value="InterPro"/>
</dbReference>
<dbReference type="GO" id="GO:0016887">
    <property type="term" value="F:ATP hydrolysis activity"/>
    <property type="evidence" value="ECO:0007669"/>
    <property type="project" value="InterPro"/>
</dbReference>
<dbReference type="NCBIfam" id="TIGR01727">
    <property type="entry name" value="oligo_HPY"/>
    <property type="match status" value="1"/>
</dbReference>
<keyword evidence="7" id="KW-0472">Membrane</keyword>
<evidence type="ECO:0000256" key="6">
    <source>
        <dbReference type="ARBA" id="ARBA00022840"/>
    </source>
</evidence>
<dbReference type="PANTHER" id="PTHR43297">
    <property type="entry name" value="OLIGOPEPTIDE TRANSPORT ATP-BINDING PROTEIN APPD"/>
    <property type="match status" value="1"/>
</dbReference>
<keyword evidence="4" id="KW-1003">Cell membrane</keyword>
<reference evidence="10 11" key="1">
    <citation type="submission" date="2019-12" db="EMBL/GenBank/DDBJ databases">
        <title>the WGS of Blastococcus saxobsidens 67B17.</title>
        <authorList>
            <person name="Jiang Z."/>
        </authorList>
    </citation>
    <scope>NUCLEOTIDE SEQUENCE [LARGE SCALE GENOMIC DNA]</scope>
    <source>
        <strain evidence="10 11">67B17</strain>
    </source>
</reference>
<dbReference type="EMBL" id="JAAGWG010000001">
    <property type="protein sequence ID" value="NEK84213.1"/>
    <property type="molecule type" value="Genomic_DNA"/>
</dbReference>
<feature type="compositionally biased region" description="Polar residues" evidence="8">
    <location>
        <begin position="355"/>
        <end position="371"/>
    </location>
</feature>
<comment type="similarity">
    <text evidence="2">Belongs to the ABC transporter superfamily.</text>
</comment>
<evidence type="ECO:0000313" key="10">
    <source>
        <dbReference type="EMBL" id="NEK84213.1"/>
    </source>
</evidence>